<evidence type="ECO:0000259" key="1">
    <source>
        <dbReference type="Pfam" id="PF08268"/>
    </source>
</evidence>
<dbReference type="PANTHER" id="PTHR31672:SF13">
    <property type="entry name" value="F-BOX PROTEIN CPR30-LIKE"/>
    <property type="match status" value="1"/>
</dbReference>
<gene>
    <name evidence="2" type="ORF">OPV22_009905</name>
</gene>
<dbReference type="InterPro" id="IPR017451">
    <property type="entry name" value="F-box-assoc_interact_dom"/>
</dbReference>
<dbReference type="EMBL" id="JAQQAF010000003">
    <property type="protein sequence ID" value="KAJ8499353.1"/>
    <property type="molecule type" value="Genomic_DNA"/>
</dbReference>
<keyword evidence="3" id="KW-1185">Reference proteome</keyword>
<reference evidence="2 3" key="1">
    <citation type="submission" date="2022-12" db="EMBL/GenBank/DDBJ databases">
        <title>Chromosome-scale assembly of the Ensete ventricosum genome.</title>
        <authorList>
            <person name="Dussert Y."/>
            <person name="Stocks J."/>
            <person name="Wendawek A."/>
            <person name="Woldeyes F."/>
            <person name="Nichols R.A."/>
            <person name="Borrell J.S."/>
        </authorList>
    </citation>
    <scope>NUCLEOTIDE SEQUENCE [LARGE SCALE GENOMIC DNA]</scope>
    <source>
        <strain evidence="3">cv. Maze</strain>
        <tissue evidence="2">Seeds</tissue>
    </source>
</reference>
<dbReference type="InterPro" id="IPR013187">
    <property type="entry name" value="F-box-assoc_dom_typ3"/>
</dbReference>
<dbReference type="InterPro" id="IPR050796">
    <property type="entry name" value="SCF_F-box_component"/>
</dbReference>
<dbReference type="NCBIfam" id="TIGR01640">
    <property type="entry name" value="F_box_assoc_1"/>
    <property type="match status" value="1"/>
</dbReference>
<organism evidence="2 3">
    <name type="scientific">Ensete ventricosum</name>
    <name type="common">Abyssinian banana</name>
    <name type="synonym">Musa ensete</name>
    <dbReference type="NCBI Taxonomy" id="4639"/>
    <lineage>
        <taxon>Eukaryota</taxon>
        <taxon>Viridiplantae</taxon>
        <taxon>Streptophyta</taxon>
        <taxon>Embryophyta</taxon>
        <taxon>Tracheophyta</taxon>
        <taxon>Spermatophyta</taxon>
        <taxon>Magnoliopsida</taxon>
        <taxon>Liliopsida</taxon>
        <taxon>Zingiberales</taxon>
        <taxon>Musaceae</taxon>
        <taxon>Ensete</taxon>
    </lineage>
</organism>
<accession>A0AAV8RGY4</accession>
<dbReference type="Proteomes" id="UP001222027">
    <property type="component" value="Unassembled WGS sequence"/>
</dbReference>
<sequence>MNLTKLIVPSHEYDDGGGDCYQYPLLLFPFTIRMYRYEEAHNLNAVTLCFEKTLQRVAKQVDTCLLHRAGLILFPTTSYDMYVCNPSAQELMNLPTRGQYNSLYNECNLGFALDPWTNKYKVICYFWYIDDFHSVHMGSEVFTLGTSTAWRATAEPAPYLTAIKSSACVEGAIYWFIDSKRCEPKPESIILSFSLVVEPGHC</sequence>
<name>A0AAV8RGY4_ENSVE</name>
<dbReference type="AlphaFoldDB" id="A0AAV8RGY4"/>
<protein>
    <recommendedName>
        <fullName evidence="1">F-box associated beta-propeller type 3 domain-containing protein</fullName>
    </recommendedName>
</protein>
<evidence type="ECO:0000313" key="3">
    <source>
        <dbReference type="Proteomes" id="UP001222027"/>
    </source>
</evidence>
<dbReference type="Pfam" id="PF08268">
    <property type="entry name" value="FBA_3"/>
    <property type="match status" value="1"/>
</dbReference>
<proteinExistence type="predicted"/>
<feature type="domain" description="F-box associated beta-propeller type 3" evidence="1">
    <location>
        <begin position="62"/>
        <end position="196"/>
    </location>
</feature>
<comment type="caution">
    <text evidence="2">The sequence shown here is derived from an EMBL/GenBank/DDBJ whole genome shotgun (WGS) entry which is preliminary data.</text>
</comment>
<evidence type="ECO:0000313" key="2">
    <source>
        <dbReference type="EMBL" id="KAJ8499353.1"/>
    </source>
</evidence>
<dbReference type="PANTHER" id="PTHR31672">
    <property type="entry name" value="BNACNNG10540D PROTEIN"/>
    <property type="match status" value="1"/>
</dbReference>